<feature type="domain" description="Carbohydrate kinase PfkB" evidence="3">
    <location>
        <begin position="157"/>
        <end position="322"/>
    </location>
</feature>
<name>A0ABW0P9B0_9HYPH</name>
<comment type="caution">
    <text evidence="4">The sequence shown here is derived from an EMBL/GenBank/DDBJ whole genome shotgun (WGS) entry which is preliminary data.</text>
</comment>
<organism evidence="4 5">
    <name type="scientific">Bosea massiliensis</name>
    <dbReference type="NCBI Taxonomy" id="151419"/>
    <lineage>
        <taxon>Bacteria</taxon>
        <taxon>Pseudomonadati</taxon>
        <taxon>Pseudomonadota</taxon>
        <taxon>Alphaproteobacteria</taxon>
        <taxon>Hyphomicrobiales</taxon>
        <taxon>Boseaceae</taxon>
        <taxon>Bosea</taxon>
    </lineage>
</organism>
<evidence type="ECO:0000313" key="4">
    <source>
        <dbReference type="EMBL" id="MFC5507369.1"/>
    </source>
</evidence>
<keyword evidence="5" id="KW-1185">Reference proteome</keyword>
<gene>
    <name evidence="4" type="ORF">ACFPN9_19180</name>
</gene>
<dbReference type="Pfam" id="PF00294">
    <property type="entry name" value="PfkB"/>
    <property type="match status" value="1"/>
</dbReference>
<proteinExistence type="predicted"/>
<dbReference type="EC" id="2.7.1.-" evidence="4"/>
<evidence type="ECO:0000313" key="5">
    <source>
        <dbReference type="Proteomes" id="UP001596060"/>
    </source>
</evidence>
<dbReference type="PANTHER" id="PTHR10584:SF166">
    <property type="entry name" value="RIBOKINASE"/>
    <property type="match status" value="1"/>
</dbReference>
<dbReference type="InterPro" id="IPR002173">
    <property type="entry name" value="Carboh/pur_kinase_PfkB_CS"/>
</dbReference>
<keyword evidence="1 4" id="KW-0808">Transferase</keyword>
<keyword evidence="2 4" id="KW-0418">Kinase</keyword>
<protein>
    <submittedName>
        <fullName evidence="4">Carbohydrate kinase family protein</fullName>
        <ecNumber evidence="4">2.7.1.-</ecNumber>
    </submittedName>
</protein>
<evidence type="ECO:0000256" key="1">
    <source>
        <dbReference type="ARBA" id="ARBA00022679"/>
    </source>
</evidence>
<dbReference type="Gene3D" id="3.40.1190.20">
    <property type="match status" value="1"/>
</dbReference>
<dbReference type="InterPro" id="IPR011611">
    <property type="entry name" value="PfkB_dom"/>
</dbReference>
<dbReference type="Proteomes" id="UP001596060">
    <property type="component" value="Unassembled WGS sequence"/>
</dbReference>
<dbReference type="InterPro" id="IPR029056">
    <property type="entry name" value="Ribokinase-like"/>
</dbReference>
<reference evidence="5" key="1">
    <citation type="journal article" date="2019" name="Int. J. Syst. Evol. Microbiol.">
        <title>The Global Catalogue of Microorganisms (GCM) 10K type strain sequencing project: providing services to taxonomists for standard genome sequencing and annotation.</title>
        <authorList>
            <consortium name="The Broad Institute Genomics Platform"/>
            <consortium name="The Broad Institute Genome Sequencing Center for Infectious Disease"/>
            <person name="Wu L."/>
            <person name="Ma J."/>
        </authorList>
    </citation>
    <scope>NUCLEOTIDE SEQUENCE [LARGE SCALE GENOMIC DNA]</scope>
    <source>
        <strain evidence="5">CCUG 43117</strain>
    </source>
</reference>
<dbReference type="PROSITE" id="PS00584">
    <property type="entry name" value="PFKB_KINASES_2"/>
    <property type="match status" value="1"/>
</dbReference>
<dbReference type="EMBL" id="JBHSLU010000063">
    <property type="protein sequence ID" value="MFC5507369.1"/>
    <property type="molecule type" value="Genomic_DNA"/>
</dbReference>
<dbReference type="GO" id="GO:0016301">
    <property type="term" value="F:kinase activity"/>
    <property type="evidence" value="ECO:0007669"/>
    <property type="project" value="UniProtKB-KW"/>
</dbReference>
<dbReference type="SUPFAM" id="SSF53613">
    <property type="entry name" value="Ribokinase-like"/>
    <property type="match status" value="1"/>
</dbReference>
<evidence type="ECO:0000259" key="3">
    <source>
        <dbReference type="Pfam" id="PF00294"/>
    </source>
</evidence>
<dbReference type="RefSeq" id="WP_066717307.1">
    <property type="nucleotide sequence ID" value="NZ_JBHSLU010000063.1"/>
</dbReference>
<evidence type="ECO:0000256" key="2">
    <source>
        <dbReference type="ARBA" id="ARBA00022777"/>
    </source>
</evidence>
<sequence>MTPELVTAGGLTVDHVISADGTVALARVGGNGAYSSVGALCWRERVGLVSVAVASYPRETLARLRDNGVALDGVVMVDVALESGNWFIYDHEGHRSERLTSRPEELAQAGFPTDRLTPQQVDDWQTHLRRRGDGGELSYSQFRDTHPMVAAQVPEHYLRARGAHCAPSRPVVLADLLPLFNGRGMVVTLDAGWQLAELSLDDLSPFLAQVDAFLPSEIELAALVPGVPIEQALALAAARCRGTAAVKLGPRGCLVWDKEAGAPVAVPVIPTHAIDPTGAGDSFCGGFLAGLVETGDAVLAAAYGAVSASLIVSRHGADGALPIDRAACREMLARLTSSLARAPMPA</sequence>
<accession>A0ABW0P9B0</accession>
<dbReference type="PANTHER" id="PTHR10584">
    <property type="entry name" value="SUGAR KINASE"/>
    <property type="match status" value="1"/>
</dbReference>